<evidence type="ECO:0000313" key="2">
    <source>
        <dbReference type="EMBL" id="QGT50321.1"/>
    </source>
</evidence>
<dbReference type="EMBL" id="MN577568">
    <property type="protein sequence ID" value="QGT50321.1"/>
    <property type="molecule type" value="Genomic_DNA"/>
</dbReference>
<accession>A0A650EM11</accession>
<dbReference type="Gene3D" id="2.160.20.80">
    <property type="entry name" value="E3 ubiquitin-protein ligase SopA"/>
    <property type="match status" value="1"/>
</dbReference>
<dbReference type="InterPro" id="IPR001646">
    <property type="entry name" value="5peptide_repeat"/>
</dbReference>
<keyword evidence="1" id="KW-1133">Transmembrane helix</keyword>
<protein>
    <submittedName>
        <fullName evidence="2">Membrane protein</fullName>
    </submittedName>
</protein>
<keyword evidence="1" id="KW-0472">Membrane</keyword>
<sequence>MNNLEIYFNTQNSTLYINKISPEYYNQPKFQATFENICNLKHLDKFLEKAYNAKKEDIFEFEDSKGGGERFDKGVFKVKVELDIEVDGFYNFVWANVIFMRDVKMYFNATNTQETSIDLEKCTFKQYAEFKVSNSSEYEVEVNFKDNVFEEKFKLLWSEANKTNFDRTQFLGECKFSDYGIENKLQNISFKNCIFGEKDSDKSAEFKKCEFKQNVNFSNCKFHTDAYFNNATFKESADFHECEFEKVACFYDVTFEKTPNFSQVIFKGSLNLVNAKLDFDFKGLGETIQKECETTADTKSLAECANDFRDSFRLFKNALIKDNNLLDASNHHRIELYCKEIELDSKISNAQASVKELIDSCVLKFYRHTSDHHTDLLKIWHTLLILIGIFGILSGGVVIGFDYCCLKAWDWNAHTLIELYNTYIKHFVLAHTICALIINLLLFVLFVGLFLAMILNQVNEMIGKIFTILRLVSIALCCFVIIFAFAYLLRLCIPECMLIYCMIFIFIVVLLVMAIFAYCKGIIKGARNLFIGVSYFITIFILISSPKYLIPAIGIFTDKRVMFDPLSIAGGVYTILFGFILYSFIKTARKNSIVPH</sequence>
<gene>
    <name evidence="2" type="ORF">Helico6505_1530</name>
</gene>
<feature type="transmembrane region" description="Helical" evidence="1">
    <location>
        <begin position="566"/>
        <end position="585"/>
    </location>
</feature>
<proteinExistence type="predicted"/>
<name>A0A650EM11_9HELI</name>
<organism evidence="2">
    <name type="scientific">uncultured Helicobacter sp</name>
    <dbReference type="NCBI Taxonomy" id="175537"/>
    <lineage>
        <taxon>Bacteria</taxon>
        <taxon>Pseudomonadati</taxon>
        <taxon>Campylobacterota</taxon>
        <taxon>Epsilonproteobacteria</taxon>
        <taxon>Campylobacterales</taxon>
        <taxon>Helicobacteraceae</taxon>
        <taxon>Helicobacter</taxon>
        <taxon>environmental samples</taxon>
    </lineage>
</organism>
<feature type="transmembrane region" description="Helical" evidence="1">
    <location>
        <begin position="429"/>
        <end position="455"/>
    </location>
</feature>
<feature type="transmembrane region" description="Helical" evidence="1">
    <location>
        <begin position="467"/>
        <end position="491"/>
    </location>
</feature>
<evidence type="ECO:0000256" key="1">
    <source>
        <dbReference type="SAM" id="Phobius"/>
    </source>
</evidence>
<keyword evidence="1" id="KW-0812">Transmembrane</keyword>
<feature type="transmembrane region" description="Helical" evidence="1">
    <location>
        <begin position="497"/>
        <end position="517"/>
    </location>
</feature>
<feature type="transmembrane region" description="Helical" evidence="1">
    <location>
        <begin position="383"/>
        <end position="409"/>
    </location>
</feature>
<reference evidence="2" key="1">
    <citation type="journal article" date="2020" name="J. ISSAAS">
        <title>Lactobacilli and other gastrointestinal microbiota of Peromyscus leucopus, reservoir host for agents of Lyme disease and other zoonoses in North America.</title>
        <authorList>
            <person name="Milovic A."/>
            <person name="Bassam K."/>
            <person name="Shao H."/>
            <person name="Chatzistamou I."/>
            <person name="Tufts D.M."/>
            <person name="Diuk-Wasser M."/>
            <person name="Barbour A.G."/>
        </authorList>
    </citation>
    <scope>NUCLEOTIDE SEQUENCE</scope>
    <source>
        <strain evidence="2">LL4</strain>
    </source>
</reference>
<feature type="transmembrane region" description="Helical" evidence="1">
    <location>
        <begin position="529"/>
        <end position="546"/>
    </location>
</feature>
<dbReference type="Pfam" id="PF13576">
    <property type="entry name" value="Pentapeptide_3"/>
    <property type="match status" value="1"/>
</dbReference>
<dbReference type="AlphaFoldDB" id="A0A650EM11"/>